<name>A0AAE3T847_RALSL</name>
<feature type="repeat" description="ANK" evidence="3">
    <location>
        <begin position="39"/>
        <end position="71"/>
    </location>
</feature>
<protein>
    <submittedName>
        <fullName evidence="4">Ankyrin repeat domain-containing protein</fullName>
    </submittedName>
</protein>
<dbReference type="PROSITE" id="PS50297">
    <property type="entry name" value="ANK_REP_REGION"/>
    <property type="match status" value="1"/>
</dbReference>
<dbReference type="AlphaFoldDB" id="A0AAE3T847"/>
<reference evidence="4" key="1">
    <citation type="submission" date="2021-09" db="EMBL/GenBank/DDBJ databases">
        <title>Genomic analysis of Ralstonia spp.</title>
        <authorList>
            <person name="Aburjaile F."/>
            <person name="Ariute J.C."/>
            <person name="Pais A.K.L."/>
            <person name="Albuquerque G.M.R."/>
            <person name="Silva A.M.F."/>
            <person name="Brenig B."/>
            <person name="Azevedo V."/>
            <person name="Matiuzzi M."/>
            <person name="Ramos R."/>
            <person name="Goes-Neto A."/>
            <person name="Soares S."/>
            <person name="Iseppon A.M.B."/>
            <person name="Souza E."/>
            <person name="Gama M."/>
        </authorList>
    </citation>
    <scope>NUCLEOTIDE SEQUENCE</scope>
    <source>
        <strain evidence="4">B4</strain>
    </source>
</reference>
<comment type="caution">
    <text evidence="4">The sequence shown here is derived from an EMBL/GenBank/DDBJ whole genome shotgun (WGS) entry which is preliminary data.</text>
</comment>
<dbReference type="Pfam" id="PF12796">
    <property type="entry name" value="Ank_2"/>
    <property type="match status" value="1"/>
</dbReference>
<dbReference type="Proteomes" id="UP001143674">
    <property type="component" value="Unassembled WGS sequence"/>
</dbReference>
<dbReference type="PANTHER" id="PTHR24171">
    <property type="entry name" value="ANKYRIN REPEAT DOMAIN-CONTAINING PROTEIN 39-RELATED"/>
    <property type="match status" value="1"/>
</dbReference>
<dbReference type="Gene3D" id="1.25.40.20">
    <property type="entry name" value="Ankyrin repeat-containing domain"/>
    <property type="match status" value="1"/>
</dbReference>
<dbReference type="PROSITE" id="PS50088">
    <property type="entry name" value="ANK_REPEAT"/>
    <property type="match status" value="1"/>
</dbReference>
<evidence type="ECO:0000313" key="5">
    <source>
        <dbReference type="Proteomes" id="UP001143674"/>
    </source>
</evidence>
<keyword evidence="1" id="KW-0677">Repeat</keyword>
<evidence type="ECO:0000256" key="2">
    <source>
        <dbReference type="ARBA" id="ARBA00023043"/>
    </source>
</evidence>
<evidence type="ECO:0000313" key="4">
    <source>
        <dbReference type="EMBL" id="MDB0525059.1"/>
    </source>
</evidence>
<dbReference type="RefSeq" id="WP_247589202.1">
    <property type="nucleotide sequence ID" value="NZ_JAIVEX010000033.1"/>
</dbReference>
<gene>
    <name evidence="4" type="ORF">LBW55_25960</name>
</gene>
<accession>A0AAE3T847</accession>
<dbReference type="EMBL" id="JAIVEX010000033">
    <property type="protein sequence ID" value="MDB0525059.1"/>
    <property type="molecule type" value="Genomic_DNA"/>
</dbReference>
<evidence type="ECO:0000256" key="1">
    <source>
        <dbReference type="ARBA" id="ARBA00022737"/>
    </source>
</evidence>
<dbReference type="SUPFAM" id="SSF48403">
    <property type="entry name" value="Ankyrin repeat"/>
    <property type="match status" value="1"/>
</dbReference>
<keyword evidence="2 3" id="KW-0040">ANK repeat</keyword>
<dbReference type="InterPro" id="IPR002110">
    <property type="entry name" value="Ankyrin_rpt"/>
</dbReference>
<proteinExistence type="predicted"/>
<dbReference type="InterPro" id="IPR036770">
    <property type="entry name" value="Ankyrin_rpt-contain_sf"/>
</dbReference>
<sequence>MKLTKEATRELQEKYSYLTNYEVEDPDASIDPLTYVDSNGDALLHIAVQQGGTRTVEVLLAAGVDVNLLGDVGNTALHYAQTGEMVELLLAHGASADICNEFGKPPALKR</sequence>
<dbReference type="SMART" id="SM00248">
    <property type="entry name" value="ANK"/>
    <property type="match status" value="2"/>
</dbReference>
<organism evidence="4 5">
    <name type="scientific">Ralstonia solanacearum</name>
    <name type="common">Pseudomonas solanacearum</name>
    <dbReference type="NCBI Taxonomy" id="305"/>
    <lineage>
        <taxon>Bacteria</taxon>
        <taxon>Pseudomonadati</taxon>
        <taxon>Pseudomonadota</taxon>
        <taxon>Betaproteobacteria</taxon>
        <taxon>Burkholderiales</taxon>
        <taxon>Burkholderiaceae</taxon>
        <taxon>Ralstonia</taxon>
        <taxon>Ralstonia solanacearum species complex</taxon>
    </lineage>
</organism>
<evidence type="ECO:0000256" key="3">
    <source>
        <dbReference type="PROSITE-ProRule" id="PRU00023"/>
    </source>
</evidence>